<dbReference type="InterPro" id="IPR000719">
    <property type="entry name" value="Prot_kinase_dom"/>
</dbReference>
<evidence type="ECO:0000256" key="6">
    <source>
        <dbReference type="ARBA" id="ARBA00022741"/>
    </source>
</evidence>
<evidence type="ECO:0000259" key="15">
    <source>
        <dbReference type="PROSITE" id="PS50011"/>
    </source>
</evidence>
<dbReference type="PROSITE" id="PS50011">
    <property type="entry name" value="PROTEIN_KINASE_DOM"/>
    <property type="match status" value="1"/>
</dbReference>
<keyword evidence="17" id="KW-1185">Reference proteome</keyword>
<dbReference type="GO" id="GO:0001653">
    <property type="term" value="F:peptide receptor activity"/>
    <property type="evidence" value="ECO:0007669"/>
    <property type="project" value="TreeGrafter"/>
</dbReference>
<dbReference type="PANTHER" id="PTHR11920">
    <property type="entry name" value="GUANYLYL CYCLASE"/>
    <property type="match status" value="1"/>
</dbReference>
<evidence type="ECO:0000256" key="2">
    <source>
        <dbReference type="ARBA" id="ARBA00004479"/>
    </source>
</evidence>
<feature type="domain" description="Protein kinase" evidence="15">
    <location>
        <begin position="520"/>
        <end position="717"/>
    </location>
</feature>
<dbReference type="Gene3D" id="3.40.50.2300">
    <property type="match status" value="2"/>
</dbReference>
<evidence type="ECO:0000313" key="17">
    <source>
        <dbReference type="Proteomes" id="UP000192578"/>
    </source>
</evidence>
<dbReference type="CDD" id="cd06352">
    <property type="entry name" value="PBP1_NPR_GC-like"/>
    <property type="match status" value="1"/>
</dbReference>
<accession>A0A1W0WAK9</accession>
<evidence type="ECO:0000256" key="13">
    <source>
        <dbReference type="ARBA" id="ARBA00023293"/>
    </source>
</evidence>
<dbReference type="GO" id="GO:0004383">
    <property type="term" value="F:guanylate cyclase activity"/>
    <property type="evidence" value="ECO:0007669"/>
    <property type="project" value="UniProtKB-EC"/>
</dbReference>
<dbReference type="EMBL" id="MTYJ01000149">
    <property type="protein sequence ID" value="OQV12266.1"/>
    <property type="molecule type" value="Genomic_DNA"/>
</dbReference>
<comment type="caution">
    <text evidence="16">The sequence shown here is derived from an EMBL/GenBank/DDBJ whole genome shotgun (WGS) entry which is preliminary data.</text>
</comment>
<dbReference type="PANTHER" id="PTHR11920:SF494">
    <property type="entry name" value="ATRIAL NATRIURETIC PEPTIDE RECEPTOR 2"/>
    <property type="match status" value="1"/>
</dbReference>
<dbReference type="Pfam" id="PF07714">
    <property type="entry name" value="PK_Tyr_Ser-Thr"/>
    <property type="match status" value="1"/>
</dbReference>
<gene>
    <name evidence="16" type="ORF">BV898_13459</name>
</gene>
<dbReference type="InterPro" id="IPR011009">
    <property type="entry name" value="Kinase-like_dom_sf"/>
</dbReference>
<dbReference type="AlphaFoldDB" id="A0A1W0WAK9"/>
<keyword evidence="11" id="KW-0325">Glycoprotein</keyword>
<reference evidence="17" key="1">
    <citation type="submission" date="2017-01" db="EMBL/GenBank/DDBJ databases">
        <title>Comparative genomics of anhydrobiosis in the tardigrade Hypsibius dujardini.</title>
        <authorList>
            <person name="Yoshida Y."/>
            <person name="Koutsovoulos G."/>
            <person name="Laetsch D."/>
            <person name="Stevens L."/>
            <person name="Kumar S."/>
            <person name="Horikawa D."/>
            <person name="Ishino K."/>
            <person name="Komine S."/>
            <person name="Tomita M."/>
            <person name="Blaxter M."/>
            <person name="Arakawa K."/>
        </authorList>
    </citation>
    <scope>NUCLEOTIDE SEQUENCE [LARGE SCALE GENOMIC DNA]</scope>
    <source>
        <strain evidence="17">Z151</strain>
    </source>
</reference>
<dbReference type="SUPFAM" id="SSF56112">
    <property type="entry name" value="Protein kinase-like (PK-like)"/>
    <property type="match status" value="1"/>
</dbReference>
<name>A0A1W0WAK9_HYPEX</name>
<evidence type="ECO:0000256" key="4">
    <source>
        <dbReference type="ARBA" id="ARBA00022692"/>
    </source>
</evidence>
<dbReference type="GO" id="GO:0004672">
    <property type="term" value="F:protein kinase activity"/>
    <property type="evidence" value="ECO:0007669"/>
    <property type="project" value="InterPro"/>
</dbReference>
<dbReference type="Gene3D" id="1.10.510.10">
    <property type="entry name" value="Transferase(Phosphotransferase) domain 1"/>
    <property type="match status" value="1"/>
</dbReference>
<dbReference type="SUPFAM" id="SSF53822">
    <property type="entry name" value="Periplasmic binding protein-like I"/>
    <property type="match status" value="1"/>
</dbReference>
<evidence type="ECO:0000256" key="3">
    <source>
        <dbReference type="ARBA" id="ARBA00012202"/>
    </source>
</evidence>
<keyword evidence="12" id="KW-0456">Lyase</keyword>
<organism evidence="16 17">
    <name type="scientific">Hypsibius exemplaris</name>
    <name type="common">Freshwater tardigrade</name>
    <dbReference type="NCBI Taxonomy" id="2072580"/>
    <lineage>
        <taxon>Eukaryota</taxon>
        <taxon>Metazoa</taxon>
        <taxon>Ecdysozoa</taxon>
        <taxon>Tardigrada</taxon>
        <taxon>Eutardigrada</taxon>
        <taxon>Parachela</taxon>
        <taxon>Hypsibioidea</taxon>
        <taxon>Hypsibiidae</taxon>
        <taxon>Hypsibius</taxon>
    </lineage>
</organism>
<dbReference type="GO" id="GO:0005886">
    <property type="term" value="C:plasma membrane"/>
    <property type="evidence" value="ECO:0007669"/>
    <property type="project" value="TreeGrafter"/>
</dbReference>
<evidence type="ECO:0000256" key="8">
    <source>
        <dbReference type="ARBA" id="ARBA00023134"/>
    </source>
</evidence>
<keyword evidence="13" id="KW-0141">cGMP biosynthesis</keyword>
<dbReference type="GO" id="GO:0005525">
    <property type="term" value="F:GTP binding"/>
    <property type="evidence" value="ECO:0007669"/>
    <property type="project" value="UniProtKB-KW"/>
</dbReference>
<dbReference type="Proteomes" id="UP000192578">
    <property type="component" value="Unassembled WGS sequence"/>
</dbReference>
<keyword evidence="7 14" id="KW-1133">Transmembrane helix</keyword>
<evidence type="ECO:0000256" key="9">
    <source>
        <dbReference type="ARBA" id="ARBA00023136"/>
    </source>
</evidence>
<keyword evidence="6" id="KW-0547">Nucleotide-binding</keyword>
<keyword evidence="8" id="KW-0342">GTP-binding</keyword>
<evidence type="ECO:0000256" key="11">
    <source>
        <dbReference type="ARBA" id="ARBA00023180"/>
    </source>
</evidence>
<dbReference type="OrthoDB" id="1890790at2759"/>
<dbReference type="InterPro" id="IPR001170">
    <property type="entry name" value="ANPR/GUC"/>
</dbReference>
<dbReference type="GO" id="GO:0005524">
    <property type="term" value="F:ATP binding"/>
    <property type="evidence" value="ECO:0007669"/>
    <property type="project" value="InterPro"/>
</dbReference>
<dbReference type="InterPro" id="IPR001828">
    <property type="entry name" value="ANF_lig-bd_rcpt"/>
</dbReference>
<dbReference type="EC" id="4.6.1.2" evidence="3"/>
<dbReference type="InterPro" id="IPR001245">
    <property type="entry name" value="Ser-Thr/Tyr_kinase_cat_dom"/>
</dbReference>
<protein>
    <recommendedName>
        <fullName evidence="3">guanylate cyclase</fullName>
        <ecNumber evidence="3">4.6.1.2</ecNumber>
    </recommendedName>
</protein>
<evidence type="ECO:0000313" key="16">
    <source>
        <dbReference type="EMBL" id="OQV12266.1"/>
    </source>
</evidence>
<comment type="subcellular location">
    <subcellularLocation>
        <location evidence="2">Membrane</location>
        <topology evidence="2">Single-pass type I membrane protein</topology>
    </subcellularLocation>
</comment>
<evidence type="ECO:0000256" key="14">
    <source>
        <dbReference type="SAM" id="Phobius"/>
    </source>
</evidence>
<dbReference type="InterPro" id="IPR028082">
    <property type="entry name" value="Peripla_BP_I"/>
</dbReference>
<keyword evidence="10 16" id="KW-0675">Receptor</keyword>
<dbReference type="GO" id="GO:0007168">
    <property type="term" value="P:receptor guanylyl cyclase signaling pathway"/>
    <property type="evidence" value="ECO:0007669"/>
    <property type="project" value="TreeGrafter"/>
</dbReference>
<evidence type="ECO:0000256" key="12">
    <source>
        <dbReference type="ARBA" id="ARBA00023239"/>
    </source>
</evidence>
<dbReference type="GO" id="GO:0004016">
    <property type="term" value="F:adenylate cyclase activity"/>
    <property type="evidence" value="ECO:0007669"/>
    <property type="project" value="TreeGrafter"/>
</dbReference>
<sequence length="717" mass="80089">MVETFIPEKDNSDDSMGSGKTFLTICVTLEEDSYNVPSYNRVASAVDLAIANANAFVLPKSIRLRTVFQSAGPSCSQIQHRVTTNFLHLILSGVQCDAFVGIGCASSTVAMYAFSEELNVPMFACPGAGVASLALNSTRNRFPLMLRISYGYSDLGRSLSSFFDRYNYSHISLFRDDFYAFHSLTSKYLFNYFRLNNPKVFVNAVETAFIGKTLARDATRVLLDGARNRSRVIVLHTHALIVRQFMVVAKEIGLTYGDYVFIALELHELNYWGRINYIQEDRDDENARQAFQSLIVMSLADTASNSLDENLAVSIKKLAKENYNYTYRALEKPDPNVMGFYESIMIYAQEVTLMIGSGLNYRNGSMMVERILGTEYIGITGSLSIGKTNERDRNLDMKTFDAKLGEYNVAIKYVRHPTSNIQTVLQIRDTLWFTNDGAMPPDKPLCGFRNDECPNDGRLPVGMQVAVIIVPLIALTVMATAAVFAGIKLRNLRKDYDPNWWKILMDDLSIKQNRAASGNVSKKSLTSQSTAGASARSGYSAYNCDILASYKAGLVALTDVSALIKTPNPDMISKLNLLKNASHPNLQRFIGIGISPQGYCQYVVAEICAKGSLVDILTFSTMKLDWSFKNSLIKDIIFGMAHIHTSPIGSHGNLNGYTCLIDSRFTLKISDYGLPFFRDPAYLVPYRDHDNPDRSVDIAYGEHRSYYGNSCRRKEHK</sequence>
<keyword evidence="4 14" id="KW-0812">Transmembrane</keyword>
<keyword evidence="9 14" id="KW-0472">Membrane</keyword>
<evidence type="ECO:0000256" key="1">
    <source>
        <dbReference type="ARBA" id="ARBA00001436"/>
    </source>
</evidence>
<dbReference type="InterPro" id="IPR050401">
    <property type="entry name" value="Cyclic_nucleotide_synthase"/>
</dbReference>
<evidence type="ECO:0000256" key="10">
    <source>
        <dbReference type="ARBA" id="ARBA00023170"/>
    </source>
</evidence>
<evidence type="ECO:0000256" key="5">
    <source>
        <dbReference type="ARBA" id="ARBA00022729"/>
    </source>
</evidence>
<feature type="transmembrane region" description="Helical" evidence="14">
    <location>
        <begin position="465"/>
        <end position="487"/>
    </location>
</feature>
<dbReference type="Pfam" id="PF01094">
    <property type="entry name" value="ANF_receptor"/>
    <property type="match status" value="1"/>
</dbReference>
<evidence type="ECO:0000256" key="7">
    <source>
        <dbReference type="ARBA" id="ARBA00022989"/>
    </source>
</evidence>
<proteinExistence type="predicted"/>
<comment type="catalytic activity">
    <reaction evidence="1">
        <text>GTP = 3',5'-cyclic GMP + diphosphate</text>
        <dbReference type="Rhea" id="RHEA:13665"/>
        <dbReference type="ChEBI" id="CHEBI:33019"/>
        <dbReference type="ChEBI" id="CHEBI:37565"/>
        <dbReference type="ChEBI" id="CHEBI:57746"/>
        <dbReference type="EC" id="4.6.1.2"/>
    </reaction>
</comment>
<dbReference type="PRINTS" id="PR00255">
    <property type="entry name" value="NATPEPTIDER"/>
</dbReference>
<keyword evidence="5" id="KW-0732">Signal</keyword>